<dbReference type="AlphaFoldDB" id="A0A0M0JKP0"/>
<evidence type="ECO:0000256" key="5">
    <source>
        <dbReference type="PROSITE-ProRule" id="PRU00239"/>
    </source>
</evidence>
<dbReference type="SMART" id="SM00230">
    <property type="entry name" value="CysPc"/>
    <property type="match status" value="1"/>
</dbReference>
<keyword evidence="3" id="KW-0378">Hydrolase</keyword>
<dbReference type="Proteomes" id="UP000037460">
    <property type="component" value="Unassembled WGS sequence"/>
</dbReference>
<evidence type="ECO:0000256" key="2">
    <source>
        <dbReference type="ARBA" id="ARBA00022670"/>
    </source>
</evidence>
<organism evidence="7 8">
    <name type="scientific">Chrysochromulina tobinii</name>
    <dbReference type="NCBI Taxonomy" id="1460289"/>
    <lineage>
        <taxon>Eukaryota</taxon>
        <taxon>Haptista</taxon>
        <taxon>Haptophyta</taxon>
        <taxon>Prymnesiophyceae</taxon>
        <taxon>Prymnesiales</taxon>
        <taxon>Chrysochromulinaceae</taxon>
        <taxon>Chrysochromulina</taxon>
    </lineage>
</organism>
<sequence>MPTLEGKWTAPLLSGGAPPAETCINNPQFAIYPSVENATYHIEFVRQDLEAKFRFGAWVMKGEKLDGRMTDFVGMVEKTNLSTSERRSLSLQLPPRKGGLPYVAFAAPQDAGMEGSFTISVTSEEDPDVRVVSLNENVVGSAGAAAASGPGTQAGKKLDPFGAVPSTGGPVAPLSKMSVRDGPAPDNRPVVETIGQGLSRKLKDDANRAIETALSAASTSRSGKFEDPAFSPSDAALGAPAAALGVASWRRPDEIEPGFKLNLQNAEKVGLKMGTLENEWLVGALNVVGGTPGVTSRLFVDSSHAKEGFYLVRLWVEDPNSDDDWAVVTVDDRLPCAADGLPAFVRGAREGALWAAIVEKAVAKRYGSYSKLATVPPALMGGDAPTGSSSSEAVLRGLELVTGGKARVLEMPPDGLPTPKHLDALWQTLQECGATDQAVCARCDGSSARAAAATQLGLRTDRTYCVLVSAGTPQGRLMKLRGFAAETEWTGKWSDDDKAWTNNLKQQLDYRRDQQDGTFWMEFSDFAAHFSSAFATRVADDRWTSFTIKSRWMDVTAGGGPSFTSFRENYQWRLTLPRPMQITFELSLPDPRLEGAPGTTPPMGLLLIKSDAPPDARRRKLRVPNHSDVVFEVEPKLARRVHGSTRLDATQANGSSYLLIPYLATPGAESKFSLKLLVDDYNDDGVPDITLEPLSVADDWHTMRVVGSYATAAAAPSLRGFGQNERVPFTLLPTEGAATGTEGATLARVRVCLETIGATSGRYPAIGLALLPKFGSGASTDDLPANAITVGPASKDGIWLEATLPTGSTPHVLVPYLGPGQPSASLQYHLTIYADTPIGEARGIAPPAMPMELRADAWACEACSVADGGHGPTCPFRILVEKMQKMEALLDERCIFLDELLAKPNGTWAK</sequence>
<dbReference type="OrthoDB" id="167576at2759"/>
<evidence type="ECO:0000256" key="4">
    <source>
        <dbReference type="ARBA" id="ARBA00022807"/>
    </source>
</evidence>
<feature type="domain" description="Calpain catalytic" evidence="6">
    <location>
        <begin position="224"/>
        <end position="539"/>
    </location>
</feature>
<dbReference type="Pfam" id="PF00648">
    <property type="entry name" value="Peptidase_C2"/>
    <property type="match status" value="1"/>
</dbReference>
<dbReference type="InterPro" id="IPR022684">
    <property type="entry name" value="Calpain_cysteine_protease"/>
</dbReference>
<dbReference type="GO" id="GO:0006508">
    <property type="term" value="P:proteolysis"/>
    <property type="evidence" value="ECO:0007669"/>
    <property type="project" value="UniProtKB-KW"/>
</dbReference>
<reference evidence="8" key="1">
    <citation type="journal article" date="2015" name="PLoS Genet.">
        <title>Genome Sequence and Transcriptome Analyses of Chrysochromulina tobin: Metabolic Tools for Enhanced Algal Fitness in the Prominent Order Prymnesiales (Haptophyceae).</title>
        <authorList>
            <person name="Hovde B.T."/>
            <person name="Deodato C.R."/>
            <person name="Hunsperger H.M."/>
            <person name="Ryken S.A."/>
            <person name="Yost W."/>
            <person name="Jha R.K."/>
            <person name="Patterson J."/>
            <person name="Monnat R.J. Jr."/>
            <person name="Barlow S.B."/>
            <person name="Starkenburg S.R."/>
            <person name="Cattolico R.A."/>
        </authorList>
    </citation>
    <scope>NUCLEOTIDE SEQUENCE</scope>
    <source>
        <strain evidence="8">CCMP291</strain>
    </source>
</reference>
<dbReference type="PROSITE" id="PS50203">
    <property type="entry name" value="CALPAIN_CAT"/>
    <property type="match status" value="1"/>
</dbReference>
<evidence type="ECO:0000256" key="1">
    <source>
        <dbReference type="ARBA" id="ARBA00007623"/>
    </source>
</evidence>
<name>A0A0M0JKP0_9EUKA</name>
<proteinExistence type="inferred from homology"/>
<comment type="caution">
    <text evidence="5">Lacks conserved residue(s) required for the propagation of feature annotation.</text>
</comment>
<dbReference type="PRINTS" id="PR00704">
    <property type="entry name" value="CALPAIN"/>
</dbReference>
<dbReference type="SUPFAM" id="SSF49758">
    <property type="entry name" value="Calpain large subunit, middle domain (domain III)"/>
    <property type="match status" value="2"/>
</dbReference>
<dbReference type="PANTHER" id="PTHR10183">
    <property type="entry name" value="CALPAIN"/>
    <property type="match status" value="1"/>
</dbReference>
<evidence type="ECO:0000313" key="8">
    <source>
        <dbReference type="Proteomes" id="UP000037460"/>
    </source>
</evidence>
<keyword evidence="8" id="KW-1185">Reference proteome</keyword>
<dbReference type="PANTHER" id="PTHR10183:SF379">
    <property type="entry name" value="CALPAIN-5"/>
    <property type="match status" value="1"/>
</dbReference>
<accession>A0A0M0JKP0</accession>
<comment type="similarity">
    <text evidence="1">Belongs to the peptidase C2 family.</text>
</comment>
<dbReference type="SUPFAM" id="SSF54001">
    <property type="entry name" value="Cysteine proteinases"/>
    <property type="match status" value="1"/>
</dbReference>
<dbReference type="InterPro" id="IPR001300">
    <property type="entry name" value="Peptidase_C2_calpain_cat"/>
</dbReference>
<protein>
    <submittedName>
        <fullName evidence="7">Calpain-type cysteine protease</fullName>
    </submittedName>
</protein>
<dbReference type="InterPro" id="IPR038765">
    <property type="entry name" value="Papain-like_cys_pep_sf"/>
</dbReference>
<evidence type="ECO:0000259" key="6">
    <source>
        <dbReference type="PROSITE" id="PS50203"/>
    </source>
</evidence>
<dbReference type="Gene3D" id="2.60.120.380">
    <property type="match status" value="1"/>
</dbReference>
<keyword evidence="4" id="KW-0788">Thiol protease</keyword>
<comment type="caution">
    <text evidence="7">The sequence shown here is derived from an EMBL/GenBank/DDBJ whole genome shotgun (WGS) entry which is preliminary data.</text>
</comment>
<dbReference type="GO" id="GO:0004198">
    <property type="term" value="F:calcium-dependent cysteine-type endopeptidase activity"/>
    <property type="evidence" value="ECO:0007669"/>
    <property type="project" value="InterPro"/>
</dbReference>
<dbReference type="EMBL" id="JWZX01002772">
    <property type="protein sequence ID" value="KOO27035.1"/>
    <property type="molecule type" value="Genomic_DNA"/>
</dbReference>
<evidence type="ECO:0000313" key="7">
    <source>
        <dbReference type="EMBL" id="KOO27035.1"/>
    </source>
</evidence>
<gene>
    <name evidence="7" type="ORF">Ctob_002858</name>
</gene>
<dbReference type="InterPro" id="IPR036213">
    <property type="entry name" value="Calpain_III_sf"/>
</dbReference>
<dbReference type="Gene3D" id="3.90.70.10">
    <property type="entry name" value="Cysteine proteinases"/>
    <property type="match status" value="1"/>
</dbReference>
<evidence type="ECO:0000256" key="3">
    <source>
        <dbReference type="ARBA" id="ARBA00022801"/>
    </source>
</evidence>
<keyword evidence="2 7" id="KW-0645">Protease</keyword>